<evidence type="ECO:0000256" key="8">
    <source>
        <dbReference type="HAMAP-Rule" id="MF_01430"/>
    </source>
</evidence>
<dbReference type="NCBIfam" id="TIGR03303">
    <property type="entry name" value="OM_YaeT"/>
    <property type="match status" value="1"/>
</dbReference>
<dbReference type="InterPro" id="IPR010827">
    <property type="entry name" value="BamA/TamA_POTRA"/>
</dbReference>
<evidence type="ECO:0000256" key="4">
    <source>
        <dbReference type="ARBA" id="ARBA00022729"/>
    </source>
</evidence>
<accession>A0A0J9E3D5</accession>
<feature type="domain" description="POTRA" evidence="10">
    <location>
        <begin position="101"/>
        <end position="178"/>
    </location>
</feature>
<comment type="caution">
    <text evidence="11">The sequence shown here is derived from an EMBL/GenBank/DDBJ whole genome shotgun (WGS) entry which is preliminary data.</text>
</comment>
<dbReference type="Gene3D" id="3.10.20.310">
    <property type="entry name" value="membrane protein fhac"/>
    <property type="match status" value="5"/>
</dbReference>
<dbReference type="PIRSF" id="PIRSF006076">
    <property type="entry name" value="OM_assembly_OMP85"/>
    <property type="match status" value="1"/>
</dbReference>
<comment type="subcellular location">
    <subcellularLocation>
        <location evidence="8">Cell outer membrane</location>
    </subcellularLocation>
    <subcellularLocation>
        <location evidence="1">Membrane</location>
    </subcellularLocation>
</comment>
<keyword evidence="4 8" id="KW-0732">Signal</keyword>
<dbReference type="GO" id="GO:0051205">
    <property type="term" value="P:protein insertion into membrane"/>
    <property type="evidence" value="ECO:0007669"/>
    <property type="project" value="UniProtKB-UniRule"/>
</dbReference>
<proteinExistence type="inferred from homology"/>
<evidence type="ECO:0000256" key="2">
    <source>
        <dbReference type="ARBA" id="ARBA00022452"/>
    </source>
</evidence>
<dbReference type="GO" id="GO:0043165">
    <property type="term" value="P:Gram-negative-bacterium-type cell outer membrane assembly"/>
    <property type="evidence" value="ECO:0007669"/>
    <property type="project" value="UniProtKB-UniRule"/>
</dbReference>
<evidence type="ECO:0000256" key="9">
    <source>
        <dbReference type="NCBIfam" id="TIGR03303"/>
    </source>
</evidence>
<keyword evidence="12" id="KW-1185">Reference proteome</keyword>
<dbReference type="STRING" id="1675527.AIOL_002256"/>
<dbReference type="EMBL" id="LFTY01000002">
    <property type="protein sequence ID" value="KMW57295.1"/>
    <property type="molecule type" value="Genomic_DNA"/>
</dbReference>
<evidence type="ECO:0000313" key="11">
    <source>
        <dbReference type="EMBL" id="KMW57295.1"/>
    </source>
</evidence>
<comment type="subunit">
    <text evidence="8">Part of the Bam complex.</text>
</comment>
<sequence precursor="true">MAARLLSIRFSLVILAFSIFSLPLTSPAEAQTYRFTNVTVEGATRIEPATILTYAGIAQGETISAGQLNTAYQNVLGSRLFETVEFVPSGNTLIIRVVEYPTVNRINFEGNRRLKNEELSQVVQSQVRRVYSPSIAEQDAARITQAYEQQGRLAASVDPVIIRRSNNRVDLVFEIREGRVSEVERISFVGNRNYSDRRLRRVLESKQAGIFRRIIQRDTFIADRIEFDKQVIRDFYLARGFVDFQVLSATPEFSRERDGFFVTFNVREGQRYSFGEITVTSELGNIDPDEFAREVKIRPGQTYSPNGVDDTIRRLERLAVQKDLDFIRVDPRVTRNDRNLSLDIEFAVVKGPRVFVERIDIEGNATTLDRVVRRQFETVEGDPFNPRQIRDAAERIRALGFFSNAEVNAREGSSPEQVIVDVDVEEQPTGSLGFGASYSASGGVGVNVSFSERNFLGRGQRLQLEFTTTADTGTYGFNFVEPGFLGRNLQFGISASYSETTTATNTSYDTVRGLFSPSLEFPVSENGRLQVRYVLNATEISDVPATSSAILQAEDAVGMQIASGVGYTYSYRTLDTGLNPDAGILFRFGQDFAGLGGDLEYVQTNALLVAERKVLNNDVTLRAVFEGGAHSSLGGDVSRITDRFNLNGKMRGFDSFGIGPRDLGAANQDALGGNYFAVAKFEAEFPLGLPEEYGVRGGVFLDVGSVWGLDNVAGTGGPVDDSLHLRSAAGVSLFRDTPIGPLRFNFSRTLEKQPYDIERDFDLTISTRF</sequence>
<evidence type="ECO:0000256" key="3">
    <source>
        <dbReference type="ARBA" id="ARBA00022692"/>
    </source>
</evidence>
<dbReference type="Pfam" id="PF01103">
    <property type="entry name" value="Omp85"/>
    <property type="match status" value="1"/>
</dbReference>
<dbReference type="HAMAP" id="MF_01430">
    <property type="entry name" value="OM_assembly_BamA"/>
    <property type="match status" value="1"/>
</dbReference>
<dbReference type="PATRIC" id="fig|1675527.3.peg.2370"/>
<keyword evidence="3 8" id="KW-0812">Transmembrane</keyword>
<feature type="chain" id="PRO_5008990221" description="Outer membrane protein assembly factor BamA" evidence="8">
    <location>
        <begin position="31"/>
        <end position="769"/>
    </location>
</feature>
<dbReference type="InterPro" id="IPR039910">
    <property type="entry name" value="D15-like"/>
</dbReference>
<evidence type="ECO:0000256" key="5">
    <source>
        <dbReference type="ARBA" id="ARBA00022737"/>
    </source>
</evidence>
<evidence type="ECO:0000259" key="10">
    <source>
        <dbReference type="PROSITE" id="PS51779"/>
    </source>
</evidence>
<feature type="domain" description="POTRA" evidence="10">
    <location>
        <begin position="354"/>
        <end position="427"/>
    </location>
</feature>
<gene>
    <name evidence="8" type="primary">bamA</name>
    <name evidence="11" type="ORF">AIOL_002256</name>
</gene>
<keyword evidence="2 8" id="KW-1134">Transmembrane beta strand</keyword>
<dbReference type="PANTHER" id="PTHR12815:SF23">
    <property type="entry name" value="OUTER MEMBRANE PROTEIN ASSEMBLY FACTOR BAMA"/>
    <property type="match status" value="1"/>
</dbReference>
<dbReference type="AlphaFoldDB" id="A0A0J9E3D5"/>
<evidence type="ECO:0000313" key="12">
    <source>
        <dbReference type="Proteomes" id="UP000037178"/>
    </source>
</evidence>
<name>A0A0J9E3D5_9RHOB</name>
<dbReference type="InterPro" id="IPR023707">
    <property type="entry name" value="OM_assembly_BamA"/>
</dbReference>
<dbReference type="Gene3D" id="2.40.160.50">
    <property type="entry name" value="membrane protein fhac: a member of the omp85/tpsb transporter family"/>
    <property type="match status" value="1"/>
</dbReference>
<feature type="domain" description="POTRA" evidence="10">
    <location>
        <begin position="33"/>
        <end position="100"/>
    </location>
</feature>
<dbReference type="InterPro" id="IPR000184">
    <property type="entry name" value="Bac_surfAg_D15"/>
</dbReference>
<protein>
    <recommendedName>
        <fullName evidence="8 9">Outer membrane protein assembly factor BamA</fullName>
    </recommendedName>
</protein>
<keyword evidence="7 8" id="KW-0998">Cell outer membrane</keyword>
<dbReference type="Pfam" id="PF07244">
    <property type="entry name" value="POTRA"/>
    <property type="match status" value="4"/>
</dbReference>
<keyword evidence="6 8" id="KW-0472">Membrane</keyword>
<evidence type="ECO:0000256" key="7">
    <source>
        <dbReference type="ARBA" id="ARBA00023237"/>
    </source>
</evidence>
<keyword evidence="5 8" id="KW-0677">Repeat</keyword>
<dbReference type="Proteomes" id="UP000037178">
    <property type="component" value="Unassembled WGS sequence"/>
</dbReference>
<dbReference type="InterPro" id="IPR034746">
    <property type="entry name" value="POTRA"/>
</dbReference>
<comment type="function">
    <text evidence="8">Part of the outer membrane protein assembly complex, which is involved in assembly and insertion of beta-barrel proteins into the outer membrane.</text>
</comment>
<dbReference type="PROSITE" id="PS51779">
    <property type="entry name" value="POTRA"/>
    <property type="match status" value="3"/>
</dbReference>
<dbReference type="PANTHER" id="PTHR12815">
    <property type="entry name" value="SORTING AND ASSEMBLY MACHINERY SAMM50 PROTEIN FAMILY MEMBER"/>
    <property type="match status" value="1"/>
</dbReference>
<organism evidence="11 12">
    <name type="scientific">Candidatus Rhodobacter oscarellae</name>
    <dbReference type="NCBI Taxonomy" id="1675527"/>
    <lineage>
        <taxon>Bacteria</taxon>
        <taxon>Pseudomonadati</taxon>
        <taxon>Pseudomonadota</taxon>
        <taxon>Alphaproteobacteria</taxon>
        <taxon>Rhodobacterales</taxon>
        <taxon>Rhodobacter group</taxon>
        <taxon>Rhodobacter</taxon>
    </lineage>
</organism>
<evidence type="ECO:0000256" key="6">
    <source>
        <dbReference type="ARBA" id="ARBA00023136"/>
    </source>
</evidence>
<reference evidence="11 12" key="1">
    <citation type="submission" date="2015-06" db="EMBL/GenBank/DDBJ databases">
        <title>Draft genome sequence of an Alphaproteobacteria species associated to the Mediterranean sponge Oscarella lobularis.</title>
        <authorList>
            <person name="Jourda C."/>
            <person name="Santini S."/>
            <person name="Claverie J.-M."/>
        </authorList>
    </citation>
    <scope>NUCLEOTIDE SEQUENCE [LARGE SCALE GENOMIC DNA]</scope>
    <source>
        <strain evidence="11">IGS</strain>
    </source>
</reference>
<dbReference type="GO" id="GO:0009279">
    <property type="term" value="C:cell outer membrane"/>
    <property type="evidence" value="ECO:0007669"/>
    <property type="project" value="UniProtKB-SubCell"/>
</dbReference>
<comment type="similarity">
    <text evidence="8">Belongs to the BamA family.</text>
</comment>
<feature type="signal peptide" evidence="8">
    <location>
        <begin position="1"/>
        <end position="30"/>
    </location>
</feature>
<evidence type="ECO:0000256" key="1">
    <source>
        <dbReference type="ARBA" id="ARBA00004370"/>
    </source>
</evidence>